<evidence type="ECO:0000256" key="3">
    <source>
        <dbReference type="ARBA" id="ARBA00022763"/>
    </source>
</evidence>
<dbReference type="RefSeq" id="WP_220148439.1">
    <property type="nucleotide sequence ID" value="NZ_JAHXZI010000026.1"/>
</dbReference>
<dbReference type="PANTHER" id="PTHR30591:SF1">
    <property type="entry name" value="RECBCD ENZYME SUBUNIT RECC"/>
    <property type="match status" value="1"/>
</dbReference>
<dbReference type="Pfam" id="PF04257">
    <property type="entry name" value="Exonuc_V_gamma"/>
    <property type="match status" value="1"/>
</dbReference>
<keyword evidence="13" id="KW-1185">Reference proteome</keyword>
<keyword evidence="9 10" id="KW-0234">DNA repair</keyword>
<evidence type="ECO:0000256" key="8">
    <source>
        <dbReference type="ARBA" id="ARBA00023125"/>
    </source>
</evidence>
<evidence type="ECO:0000256" key="1">
    <source>
        <dbReference type="ARBA" id="ARBA00022722"/>
    </source>
</evidence>
<dbReference type="SUPFAM" id="SSF52980">
    <property type="entry name" value="Restriction endonuclease-like"/>
    <property type="match status" value="1"/>
</dbReference>
<evidence type="ECO:0000256" key="6">
    <source>
        <dbReference type="ARBA" id="ARBA00022839"/>
    </source>
</evidence>
<keyword evidence="7 10" id="KW-0067">ATP-binding</keyword>
<evidence type="ECO:0000256" key="2">
    <source>
        <dbReference type="ARBA" id="ARBA00022741"/>
    </source>
</evidence>
<dbReference type="Gene3D" id="3.40.50.10930">
    <property type="match status" value="1"/>
</dbReference>
<evidence type="ECO:0000256" key="7">
    <source>
        <dbReference type="ARBA" id="ARBA00022840"/>
    </source>
</evidence>
<comment type="caution">
    <text evidence="12">The sequence shown here is derived from an EMBL/GenBank/DDBJ whole genome shotgun (WGS) entry which is preliminary data.</text>
</comment>
<accession>A0ABS7BEJ1</accession>
<evidence type="ECO:0000256" key="9">
    <source>
        <dbReference type="ARBA" id="ARBA00023204"/>
    </source>
</evidence>
<dbReference type="PIRSF" id="PIRSF000980">
    <property type="entry name" value="RecC"/>
    <property type="match status" value="1"/>
</dbReference>
<comment type="subunit">
    <text evidence="10">Heterotrimer of RecB, RecC and RecD. All subunits contribute to DNA-binding.</text>
</comment>
<dbReference type="Gene3D" id="1.10.10.160">
    <property type="match status" value="1"/>
</dbReference>
<name>A0ABS7BEJ1_9ACTN</name>
<comment type="similarity">
    <text evidence="10">Belongs to the RecC family.</text>
</comment>
<evidence type="ECO:0000313" key="12">
    <source>
        <dbReference type="EMBL" id="MBW6439280.1"/>
    </source>
</evidence>
<dbReference type="Proteomes" id="UP001519863">
    <property type="component" value="Unassembled WGS sequence"/>
</dbReference>
<keyword evidence="1 10" id="KW-0540">Nuclease</keyword>
<reference evidence="12 13" key="1">
    <citation type="journal article" date="2013" name="Antonie Van Leeuwenhoek">
        <title>Actinoplanes hulinensis sp. nov., a novel actinomycete isolated from soybean root (Glycine max (L.) Merr).</title>
        <authorList>
            <person name="Shen Y."/>
            <person name="Liu C."/>
            <person name="Wang X."/>
            <person name="Zhao J."/>
            <person name="Jia F."/>
            <person name="Zhang Y."/>
            <person name="Wang L."/>
            <person name="Yang D."/>
            <person name="Xiang W."/>
        </authorList>
    </citation>
    <scope>NUCLEOTIDE SEQUENCE [LARGE SCALE GENOMIC DNA]</scope>
    <source>
        <strain evidence="12 13">NEAU-M9</strain>
    </source>
</reference>
<dbReference type="NCBIfam" id="TIGR01450">
    <property type="entry name" value="recC"/>
    <property type="match status" value="1"/>
</dbReference>
<keyword evidence="2 10" id="KW-0547">Nucleotide-binding</keyword>
<dbReference type="InterPro" id="IPR013986">
    <property type="entry name" value="DExx_box_DNA_helicase_dom_sf"/>
</dbReference>
<gene>
    <name evidence="10 12" type="primary">recC</name>
    <name evidence="12" type="ORF">KZ829_36710</name>
</gene>
<dbReference type="Pfam" id="PF17946">
    <property type="entry name" value="RecC_C"/>
    <property type="match status" value="1"/>
</dbReference>
<dbReference type="InterPro" id="IPR041500">
    <property type="entry name" value="RecC_C"/>
</dbReference>
<keyword evidence="8 10" id="KW-0238">DNA-binding</keyword>
<sequence length="1107" mass="119024">MLHVHRAERADRLADGLADLLRDPLPDPFAAEVVSVPSKGVERWLAQRLSHHLGAGRAVAGICANVVFPPVPALVEEAAGTQDRRADPWQPHRLVWALLDLIDECAPEPWCAALGAYLGVHDADPIKRGRRYVTARHIADLFDSYGQQRPDMLARWTTGEDSDGVGGLLPPDLRWQAELWRRLHQRQPVPSPAERLPQVCQSLREHPETCSLPPRLSIFGPTRLPATHIAVLAALAERRDVHLWLSHPSPALWDRVRPHAAATHPSARATDPTRDLPRHPLLASLGRDARELQLTLAAGGAQGAEHADEPLARPGTLLGRIQAAVARDETPAEPTLLDPADHSVQVHACHGATRQVEVLREVILGLLADDPGLEPRDVLVMCPDIETFAPLISASFGLGGEDSTHPGHRLRVRLADRALDRVNPLLAVAAELLELAESRLTAAQVLDFAAAPPVRRRFRLADDDLERMRDLVVHAGVRWGLDSDHRARFQLGAIRPNTWAAGLDRITLGVAMSEQDLCWLGTALPLDDVDSADLDLVGRLAELLDRLTATLAGFTGERPLGEWLDAVGTGVDALTEVPDADAWQAGQLRAELADVAAEADGHAGTALLSPTDVRSLLRARLGGHPTRANFRTGDLTMCTMVPMRSVPHRVVCVLGLDDGVFPRTPGTDGDDVLARVPRVGERDVRGEDRQLLLDALMAATDRLVVLYTGADERTNARRPPAVPLGELLETIDRTVRRADGTAAREQVLVRQPLQPFAARNFIPGALGGQGPFSHDRAALAGAVAAAGPQAPPPPFLPGPLPPAGGDGVVPLADLLRLLEQPVRAFLRQRLAITFFTDDEDPLDGLPVELDGLQKWAVGDRLLRARLDGADSDRCVQAEWRRGEVPPGTLGKQLLAKVADEVEPLVSAAQPYLAGDPRTVDVAVPVPGGRSVAGTVGGVHEDTITVVGYSNLGPKHRLRAWVNLLALTAGRPDRGWRAVTIGRGFRGPARSTLGPVDPATATTVLSDLVTIGDEGLRRPLPTVLKTSHAYVQARARGGSVDDALAKARIEWSRPGEGDDPAHALVWGPGAPLEALLTEPATGGESTYFGALADRLWSPLLAAETVDRP</sequence>
<keyword evidence="4 10" id="KW-0378">Hydrolase</keyword>
<dbReference type="Gene3D" id="1.10.10.990">
    <property type="match status" value="1"/>
</dbReference>
<dbReference type="HAMAP" id="MF_01486">
    <property type="entry name" value="RecC"/>
    <property type="match status" value="1"/>
</dbReference>
<feature type="domain" description="RecC C-terminal" evidence="11">
    <location>
        <begin position="808"/>
        <end position="1033"/>
    </location>
</feature>
<dbReference type="PANTHER" id="PTHR30591">
    <property type="entry name" value="RECBCD ENZYME SUBUNIT RECC"/>
    <property type="match status" value="1"/>
</dbReference>
<dbReference type="EMBL" id="JAHXZI010000026">
    <property type="protein sequence ID" value="MBW6439280.1"/>
    <property type="molecule type" value="Genomic_DNA"/>
</dbReference>
<keyword evidence="3 10" id="KW-0227">DNA damage</keyword>
<comment type="function">
    <text evidence="10">A helicase/nuclease that prepares dsDNA breaks (DSB) for recombinational DNA repair. Binds to DSBs and unwinds DNA via a highly rapid and processive ATP-dependent bidirectional helicase activity. Unwinds dsDNA until it encounters a Chi (crossover hotspot instigator) sequence from the 3' direction. Cuts ssDNA a few nucleotides 3' to the Chi site. The properties and activities of the enzyme are changed at Chi. The Chi-altered holoenzyme produces a long 3'-ssDNA overhang and facilitates RecA-binding to the ssDNA for homologous DNA recombination and repair. Holoenzyme degrades any linearized DNA that is unable to undergo homologous recombination. In the holoenzyme this subunit recognizes the wild-type Chi sequence, and when added to isolated RecB increases its ATP-dependent helicase processivity.</text>
</comment>
<dbReference type="InterPro" id="IPR027417">
    <property type="entry name" value="P-loop_NTPase"/>
</dbReference>
<dbReference type="InterPro" id="IPR006697">
    <property type="entry name" value="RecC"/>
</dbReference>
<dbReference type="GO" id="GO:0008854">
    <property type="term" value="F:exodeoxyribonuclease V activity"/>
    <property type="evidence" value="ECO:0007669"/>
    <property type="project" value="UniProtKB-EC"/>
</dbReference>
<evidence type="ECO:0000256" key="4">
    <source>
        <dbReference type="ARBA" id="ARBA00022801"/>
    </source>
</evidence>
<evidence type="ECO:0000256" key="10">
    <source>
        <dbReference type="HAMAP-Rule" id="MF_01486"/>
    </source>
</evidence>
<organism evidence="12 13">
    <name type="scientific">Actinoplanes hulinensis</name>
    <dbReference type="NCBI Taxonomy" id="1144547"/>
    <lineage>
        <taxon>Bacteria</taxon>
        <taxon>Bacillati</taxon>
        <taxon>Actinomycetota</taxon>
        <taxon>Actinomycetes</taxon>
        <taxon>Micromonosporales</taxon>
        <taxon>Micromonosporaceae</taxon>
        <taxon>Actinoplanes</taxon>
    </lineage>
</organism>
<protein>
    <recommendedName>
        <fullName evidence="10">RecBCD enzyme subunit RecC</fullName>
    </recommendedName>
    <alternativeName>
        <fullName evidence="10">Exonuclease V subunit RecC</fullName>
        <shortName evidence="10">ExoV subunit RecC</shortName>
    </alternativeName>
    <alternativeName>
        <fullName evidence="10">Helicase/nuclease RecBCD subunit RecC</fullName>
    </alternativeName>
</protein>
<dbReference type="InterPro" id="IPR011335">
    <property type="entry name" value="Restrct_endonuc-II-like"/>
</dbReference>
<dbReference type="Gene3D" id="3.40.50.300">
    <property type="entry name" value="P-loop containing nucleotide triphosphate hydrolases"/>
    <property type="match status" value="2"/>
</dbReference>
<proteinExistence type="inferred from homology"/>
<evidence type="ECO:0000259" key="11">
    <source>
        <dbReference type="Pfam" id="PF17946"/>
    </source>
</evidence>
<evidence type="ECO:0000313" key="13">
    <source>
        <dbReference type="Proteomes" id="UP001519863"/>
    </source>
</evidence>
<keyword evidence="5 10" id="KW-0347">Helicase</keyword>
<dbReference type="SUPFAM" id="SSF52540">
    <property type="entry name" value="P-loop containing nucleoside triphosphate hydrolases"/>
    <property type="match status" value="2"/>
</dbReference>
<evidence type="ECO:0000256" key="5">
    <source>
        <dbReference type="ARBA" id="ARBA00022806"/>
    </source>
</evidence>
<keyword evidence="6 10" id="KW-0269">Exonuclease</keyword>
<comment type="miscellaneous">
    <text evidence="10">In the RecBCD complex, RecB has a slow 3'-5' helicase, an exonuclease activity and loads RecA onto ssDNA, RecD has a fast 5'-3' helicase activity, while RecC stimulates the ATPase and processivity of the RecB helicase and contributes to recognition of the Chi site.</text>
</comment>